<sequence length="119" mass="12346">MPTATGTVVSTSQNRFQATFDVDGRNLAFSGTITPAVPMFKVDPATLTYGRDDEVAGTDSYHGTVGNDLELSFDKGPTIAGKLEKAVVPSSNIAGGGPWSMSPPPGPVSLNLSSSRMRA</sequence>
<dbReference type="HOGENOM" id="CLU_155349_3_0_1"/>
<gene>
    <name evidence="2" type="ORF">PHACADRAFT_263146</name>
</gene>
<accession>K5VWF5</accession>
<proteinExistence type="predicted"/>
<evidence type="ECO:0000313" key="3">
    <source>
        <dbReference type="Proteomes" id="UP000008370"/>
    </source>
</evidence>
<dbReference type="EMBL" id="JH930477">
    <property type="protein sequence ID" value="EKM51150.1"/>
    <property type="molecule type" value="Genomic_DNA"/>
</dbReference>
<evidence type="ECO:0000313" key="2">
    <source>
        <dbReference type="EMBL" id="EKM51150.1"/>
    </source>
</evidence>
<dbReference type="InParanoid" id="K5VWF5"/>
<feature type="compositionally biased region" description="Polar residues" evidence="1">
    <location>
        <begin position="110"/>
        <end position="119"/>
    </location>
</feature>
<keyword evidence="3" id="KW-1185">Reference proteome</keyword>
<evidence type="ECO:0000256" key="1">
    <source>
        <dbReference type="SAM" id="MobiDB-lite"/>
    </source>
</evidence>
<dbReference type="Proteomes" id="UP000008370">
    <property type="component" value="Unassembled WGS sequence"/>
</dbReference>
<name>K5VWF5_PHACS</name>
<dbReference type="GeneID" id="18918475"/>
<reference evidence="2 3" key="1">
    <citation type="journal article" date="2012" name="BMC Genomics">
        <title>Comparative genomics of the white-rot fungi, Phanerochaete carnosa and P. chrysosporium, to elucidate the genetic basis of the distinct wood types they colonize.</title>
        <authorList>
            <person name="Suzuki H."/>
            <person name="MacDonald J."/>
            <person name="Syed K."/>
            <person name="Salamov A."/>
            <person name="Hori C."/>
            <person name="Aerts A."/>
            <person name="Henrissat B."/>
            <person name="Wiebenga A."/>
            <person name="vanKuyk P.A."/>
            <person name="Barry K."/>
            <person name="Lindquist E."/>
            <person name="LaButti K."/>
            <person name="Lapidus A."/>
            <person name="Lucas S."/>
            <person name="Coutinho P."/>
            <person name="Gong Y."/>
            <person name="Samejima M."/>
            <person name="Mahadevan R."/>
            <person name="Abou-Zaid M."/>
            <person name="de Vries R.P."/>
            <person name="Igarashi K."/>
            <person name="Yadav J.S."/>
            <person name="Grigoriev I.V."/>
            <person name="Master E.R."/>
        </authorList>
    </citation>
    <scope>NUCLEOTIDE SEQUENCE [LARGE SCALE GENOMIC DNA]</scope>
    <source>
        <strain evidence="2 3">HHB-10118-sp</strain>
    </source>
</reference>
<dbReference type="AlphaFoldDB" id="K5VWF5"/>
<dbReference type="RefSeq" id="XP_007400305.1">
    <property type="nucleotide sequence ID" value="XM_007400243.1"/>
</dbReference>
<dbReference type="KEGG" id="pco:PHACADRAFT_263146"/>
<protein>
    <submittedName>
        <fullName evidence="2">Uncharacterized protein</fullName>
    </submittedName>
</protein>
<feature type="region of interest" description="Disordered" evidence="1">
    <location>
        <begin position="92"/>
        <end position="119"/>
    </location>
</feature>
<organism evidence="2 3">
    <name type="scientific">Phanerochaete carnosa (strain HHB-10118-sp)</name>
    <name type="common">White-rot fungus</name>
    <name type="synonym">Peniophora carnosa</name>
    <dbReference type="NCBI Taxonomy" id="650164"/>
    <lineage>
        <taxon>Eukaryota</taxon>
        <taxon>Fungi</taxon>
        <taxon>Dikarya</taxon>
        <taxon>Basidiomycota</taxon>
        <taxon>Agaricomycotina</taxon>
        <taxon>Agaricomycetes</taxon>
        <taxon>Polyporales</taxon>
        <taxon>Phanerochaetaceae</taxon>
        <taxon>Phanerochaete</taxon>
    </lineage>
</organism>